<dbReference type="AlphaFoldDB" id="A0A369Q732"/>
<name>A0A369Q732_9SPHN</name>
<gene>
    <name evidence="1" type="ORF">HME9302_01410</name>
</gene>
<dbReference type="Pfam" id="PF07277">
    <property type="entry name" value="SapC"/>
    <property type="match status" value="1"/>
</dbReference>
<dbReference type="OrthoDB" id="9806524at2"/>
<evidence type="ECO:0000313" key="2">
    <source>
        <dbReference type="Proteomes" id="UP000253727"/>
    </source>
</evidence>
<dbReference type="EMBL" id="QBKA01000002">
    <property type="protein sequence ID" value="RDC60210.1"/>
    <property type="molecule type" value="Genomic_DNA"/>
</dbReference>
<evidence type="ECO:0008006" key="3">
    <source>
        <dbReference type="Google" id="ProtNLM"/>
    </source>
</evidence>
<evidence type="ECO:0000313" key="1">
    <source>
        <dbReference type="EMBL" id="RDC60210.1"/>
    </source>
</evidence>
<reference evidence="1 2" key="1">
    <citation type="submission" date="2018-04" db="EMBL/GenBank/DDBJ databases">
        <title>Altererythrobacter sp. HME9302 genome sequencing and assembly.</title>
        <authorList>
            <person name="Kang H."/>
            <person name="Kim H."/>
            <person name="Joh K."/>
        </authorList>
    </citation>
    <scope>NUCLEOTIDE SEQUENCE [LARGE SCALE GENOMIC DNA]</scope>
    <source>
        <strain evidence="1 2">HME9302</strain>
    </source>
</reference>
<sequence>MASAPQTQPQLPLFYNDLVPLNSKEHRGFHSRTVDSAPWLAKQHAIPLTADEFIQAQRHFPIVFSSGDNPLPLALMGLNEGVNTFLDDNGKITEPVYMPAYIRRYPWLLAKLTNDTDELSLCYDPTCEAIGDFKEGEPLFDDKGEASEATKGVLDFCEKFEQSGARTKQFMEELTSRELLMEGEVSIQAGGDDAKPFLYRGFQMVNQEKLNELDDETILTFHKNGILALCQAHLMSLDVMRSIFQRQLDQGKGPKADAKT</sequence>
<keyword evidence="2" id="KW-1185">Reference proteome</keyword>
<accession>A0A369Q732</accession>
<dbReference type="Proteomes" id="UP000253727">
    <property type="component" value="Unassembled WGS sequence"/>
</dbReference>
<dbReference type="InterPro" id="IPR010836">
    <property type="entry name" value="SapC"/>
</dbReference>
<comment type="caution">
    <text evidence="1">The sequence shown here is derived from an EMBL/GenBank/DDBJ whole genome shotgun (WGS) entry which is preliminary data.</text>
</comment>
<proteinExistence type="predicted"/>
<organism evidence="1 2">
    <name type="scientific">Alteripontixanthobacter maritimus</name>
    <dbReference type="NCBI Taxonomy" id="2161824"/>
    <lineage>
        <taxon>Bacteria</taxon>
        <taxon>Pseudomonadati</taxon>
        <taxon>Pseudomonadota</taxon>
        <taxon>Alphaproteobacteria</taxon>
        <taxon>Sphingomonadales</taxon>
        <taxon>Erythrobacteraceae</taxon>
        <taxon>Alteripontixanthobacter</taxon>
    </lineage>
</organism>
<dbReference type="RefSeq" id="WP_115367554.1">
    <property type="nucleotide sequence ID" value="NZ_QBKA01000002.1"/>
</dbReference>
<protein>
    <recommendedName>
        <fullName evidence="3">Multidrug transporter</fullName>
    </recommendedName>
</protein>